<dbReference type="GO" id="GO:0016787">
    <property type="term" value="F:hydrolase activity"/>
    <property type="evidence" value="ECO:0007669"/>
    <property type="project" value="UniProtKB-KW"/>
</dbReference>
<dbReference type="InterPro" id="IPR044929">
    <property type="entry name" value="DNA/RNA_non-sp_Endonuclease_sf"/>
</dbReference>
<evidence type="ECO:0000256" key="10">
    <source>
        <dbReference type="RuleBase" id="RU366055"/>
    </source>
</evidence>
<dbReference type="InterPro" id="IPR018524">
    <property type="entry name" value="DNA/RNA_endonuclease_AS"/>
</dbReference>
<evidence type="ECO:0000256" key="1">
    <source>
        <dbReference type="ARBA" id="ARBA00001946"/>
    </source>
</evidence>
<organism evidence="15 16">
    <name type="scientific">Roseivirga ehrenbergii (strain DSM 102268 / JCM 13514 / KCTC 12282 / NCIMB 14502 / KMM 6017)</name>
    <dbReference type="NCBI Taxonomy" id="279360"/>
    <lineage>
        <taxon>Bacteria</taxon>
        <taxon>Pseudomonadati</taxon>
        <taxon>Bacteroidota</taxon>
        <taxon>Cytophagia</taxon>
        <taxon>Cytophagales</taxon>
        <taxon>Roseivirgaceae</taxon>
        <taxon>Roseivirga</taxon>
    </lineage>
</organism>
<dbReference type="Proteomes" id="UP000075583">
    <property type="component" value="Unassembled WGS sequence"/>
</dbReference>
<keyword evidence="6 10" id="KW-0378">Hydrolase</keyword>
<feature type="region of interest" description="Disordered" evidence="11">
    <location>
        <begin position="72"/>
        <end position="94"/>
    </location>
</feature>
<evidence type="ECO:0000256" key="5">
    <source>
        <dbReference type="ARBA" id="ARBA00022759"/>
    </source>
</evidence>
<dbReference type="InterPro" id="IPR020821">
    <property type="entry name" value="ENPP1-3/EXOG-like_nuc-like"/>
</dbReference>
<comment type="caution">
    <text evidence="15">The sequence shown here is derived from an EMBL/GenBank/DDBJ whole genome shotgun (WGS) entry which is preliminary data.</text>
</comment>
<evidence type="ECO:0000313" key="16">
    <source>
        <dbReference type="Proteomes" id="UP000075583"/>
    </source>
</evidence>
<gene>
    <name evidence="15" type="ORF">MB14_04290</name>
</gene>
<dbReference type="PANTHER" id="PTHR13966:SF5">
    <property type="entry name" value="ENDONUCLEASE G, MITOCHONDRIAL"/>
    <property type="match status" value="1"/>
</dbReference>
<comment type="cofactor">
    <cofactor evidence="1 10">
        <name>Mg(2+)</name>
        <dbReference type="ChEBI" id="CHEBI:18420"/>
    </cofactor>
</comment>
<dbReference type="GO" id="GO:0004519">
    <property type="term" value="F:endonuclease activity"/>
    <property type="evidence" value="ECO:0007669"/>
    <property type="project" value="UniProtKB-UniRule"/>
</dbReference>
<dbReference type="Gene3D" id="3.40.570.10">
    <property type="entry name" value="Extracellular Endonuclease, subunit A"/>
    <property type="match status" value="1"/>
</dbReference>
<dbReference type="AlphaFoldDB" id="A0A150X6U6"/>
<evidence type="ECO:0000256" key="7">
    <source>
        <dbReference type="ARBA" id="ARBA00022842"/>
    </source>
</evidence>
<dbReference type="Pfam" id="PF01223">
    <property type="entry name" value="Endonuclease_NS"/>
    <property type="match status" value="1"/>
</dbReference>
<evidence type="ECO:0000256" key="12">
    <source>
        <dbReference type="SAM" id="Phobius"/>
    </source>
</evidence>
<feature type="domain" description="DNA/RNA non-specific endonuclease/pyrophosphatase/phosphodiesterase" evidence="14">
    <location>
        <begin position="124"/>
        <end position="318"/>
    </location>
</feature>
<name>A0A150X6U6_ROSEK</name>
<keyword evidence="12" id="KW-0472">Membrane</keyword>
<evidence type="ECO:0000256" key="8">
    <source>
        <dbReference type="PIRSR" id="PIRSR640255-1"/>
    </source>
</evidence>
<keyword evidence="3 10" id="KW-0540">Nuclease</keyword>
<evidence type="ECO:0000259" key="14">
    <source>
        <dbReference type="SMART" id="SM00892"/>
    </source>
</evidence>
<keyword evidence="16" id="KW-1185">Reference proteome</keyword>
<dbReference type="SMART" id="SM00477">
    <property type="entry name" value="NUC"/>
    <property type="match status" value="1"/>
</dbReference>
<evidence type="ECO:0000256" key="4">
    <source>
        <dbReference type="ARBA" id="ARBA00022723"/>
    </source>
</evidence>
<dbReference type="PROSITE" id="PS01070">
    <property type="entry name" value="NUCLEASE_NON_SPEC"/>
    <property type="match status" value="1"/>
</dbReference>
<accession>A0A150X6U6</accession>
<dbReference type="InterPro" id="IPR044925">
    <property type="entry name" value="His-Me_finger_sf"/>
</dbReference>
<dbReference type="PANTHER" id="PTHR13966">
    <property type="entry name" value="ENDONUCLEASE RELATED"/>
    <property type="match status" value="1"/>
</dbReference>
<evidence type="ECO:0000256" key="2">
    <source>
        <dbReference type="ARBA" id="ARBA00010052"/>
    </source>
</evidence>
<sequence length="333" mass="37929">MAKRKAAVSSRGTSKKKTTSGRKGKSGGFSLWKFSLGLIILIALGYGYLAIKEEKLIPSFFDEEVTPVLAPEELDSKQEIPKTEKAPPSKQEESKVDFDTYDLYFTKAFDFAWPAYETSQAIIERPYYTLRYSEEHEQAVWVAYALFADSLRQTTFERKDDFREDSRVKTGSASLNDYKESGYDRGHLAPAADFSYSEFALSQSFFMSNMSPQDPSFNRGLWKKLEDQVRTWAMENDQIYVVTGPVLNKKYRTIGSNQVSVPEYYYKIILDMRKPEIKAIAFLMKNEASSAPLSSFVVTIDSVEQLTGLDFFPGISDELENALESSLMTSKWF</sequence>
<evidence type="ECO:0000313" key="15">
    <source>
        <dbReference type="EMBL" id="KYG74438.1"/>
    </source>
</evidence>
<feature type="domain" description="ENPP1-3/EXOG-like endonuclease/phosphodiesterase" evidence="13">
    <location>
        <begin position="125"/>
        <end position="318"/>
    </location>
</feature>
<dbReference type="EMBL" id="LQZQ01000045">
    <property type="protein sequence ID" value="KYG74438.1"/>
    <property type="molecule type" value="Genomic_DNA"/>
</dbReference>
<comment type="similarity">
    <text evidence="2 10">Belongs to the DNA/RNA non-specific endonuclease family.</text>
</comment>
<protein>
    <recommendedName>
        <fullName evidence="10">Endonuclease</fullName>
        <ecNumber evidence="10">3.1.30.-</ecNumber>
    </recommendedName>
</protein>
<keyword evidence="12" id="KW-1133">Transmembrane helix</keyword>
<feature type="active site" description="Proton acceptor" evidence="8">
    <location>
        <position position="187"/>
    </location>
</feature>
<dbReference type="GO" id="GO:0003676">
    <property type="term" value="F:nucleic acid binding"/>
    <property type="evidence" value="ECO:0007669"/>
    <property type="project" value="InterPro"/>
</dbReference>
<dbReference type="OrthoDB" id="9811262at2"/>
<feature type="transmembrane region" description="Helical" evidence="12">
    <location>
        <begin position="31"/>
        <end position="51"/>
    </location>
</feature>
<dbReference type="SMART" id="SM00892">
    <property type="entry name" value="Endonuclease_NS"/>
    <property type="match status" value="1"/>
</dbReference>
<evidence type="ECO:0000256" key="3">
    <source>
        <dbReference type="ARBA" id="ARBA00022722"/>
    </source>
</evidence>
<evidence type="ECO:0000256" key="6">
    <source>
        <dbReference type="ARBA" id="ARBA00022801"/>
    </source>
</evidence>
<feature type="compositionally biased region" description="Basic residues" evidence="11">
    <location>
        <begin position="13"/>
        <end position="25"/>
    </location>
</feature>
<dbReference type="GO" id="GO:0046872">
    <property type="term" value="F:metal ion binding"/>
    <property type="evidence" value="ECO:0007669"/>
    <property type="project" value="UniProtKB-KW"/>
</dbReference>
<dbReference type="RefSeq" id="WP_062591547.1">
    <property type="nucleotide sequence ID" value="NZ_LQZQ01000045.1"/>
</dbReference>
<keyword evidence="7" id="KW-0460">Magnesium</keyword>
<keyword evidence="12" id="KW-0812">Transmembrane</keyword>
<dbReference type="InterPro" id="IPR001604">
    <property type="entry name" value="Endo_G_ENPP1-like_dom"/>
</dbReference>
<evidence type="ECO:0000259" key="13">
    <source>
        <dbReference type="SMART" id="SM00477"/>
    </source>
</evidence>
<dbReference type="EC" id="3.1.30.-" evidence="10"/>
<dbReference type="InterPro" id="IPR040255">
    <property type="entry name" value="Non-specific_endonuclease"/>
</dbReference>
<dbReference type="STRING" id="279360.MB14_04290"/>
<evidence type="ECO:0000256" key="9">
    <source>
        <dbReference type="PIRSR" id="PIRSR640255-2"/>
    </source>
</evidence>
<evidence type="ECO:0000256" key="11">
    <source>
        <dbReference type="SAM" id="MobiDB-lite"/>
    </source>
</evidence>
<keyword evidence="4 9" id="KW-0479">Metal-binding</keyword>
<reference evidence="15" key="1">
    <citation type="submission" date="2016-01" db="EMBL/GenBank/DDBJ databases">
        <title>Genome sequencing of Roseivirga ehrenbergii KMM 6017.</title>
        <authorList>
            <person name="Selvaratnam C."/>
            <person name="Thevarajoo S."/>
            <person name="Goh K.M."/>
            <person name="Ee R."/>
            <person name="Chan K.-G."/>
            <person name="Chong C.S."/>
        </authorList>
    </citation>
    <scope>NUCLEOTIDE SEQUENCE [LARGE SCALE GENOMIC DNA]</scope>
    <source>
        <strain evidence="15">KMM 6017</strain>
    </source>
</reference>
<dbReference type="CDD" id="cd00091">
    <property type="entry name" value="NUC"/>
    <property type="match status" value="1"/>
</dbReference>
<dbReference type="SUPFAM" id="SSF54060">
    <property type="entry name" value="His-Me finger endonucleases"/>
    <property type="match status" value="1"/>
</dbReference>
<proteinExistence type="inferred from homology"/>
<keyword evidence="5 10" id="KW-0255">Endonuclease</keyword>
<feature type="region of interest" description="Disordered" evidence="11">
    <location>
        <begin position="1"/>
        <end position="25"/>
    </location>
</feature>
<feature type="compositionally biased region" description="Basic and acidic residues" evidence="11">
    <location>
        <begin position="74"/>
        <end position="94"/>
    </location>
</feature>
<feature type="binding site" evidence="9">
    <location>
        <position position="218"/>
    </location>
    <ligand>
        <name>Mg(2+)</name>
        <dbReference type="ChEBI" id="CHEBI:18420"/>
        <note>catalytic</note>
    </ligand>
</feature>